<sequence>MMARLLFFIVMLSLSILASAPAFADAAKTHRSRTSAEMAEWMRNVHRDLGRQRKNIFTSMAGSSEPQQQGEAIIELTVKADGSISHRKIRSAEGTPSIKRRLMIAVKRIPNLRPLPKTEKRQSVNIVFPVLYEY</sequence>
<protein>
    <recommendedName>
        <fullName evidence="2">TonB C-terminal domain-containing protein</fullName>
    </recommendedName>
</protein>
<dbReference type="EMBL" id="QRFF01000002">
    <property type="protein sequence ID" value="KAA3503216.1"/>
    <property type="molecule type" value="Genomic_DNA"/>
</dbReference>
<dbReference type="SUPFAM" id="SSF74653">
    <property type="entry name" value="TolA/TonB C-terminal domain"/>
    <property type="match status" value="1"/>
</dbReference>
<gene>
    <name evidence="3" type="ORF">DXM27_10150</name>
</gene>
<evidence type="ECO:0000313" key="3">
    <source>
        <dbReference type="EMBL" id="KAA3503216.1"/>
    </source>
</evidence>
<evidence type="ECO:0000313" key="4">
    <source>
        <dbReference type="Proteomes" id="UP000473658"/>
    </source>
</evidence>
<dbReference type="InterPro" id="IPR037682">
    <property type="entry name" value="TonB_C"/>
</dbReference>
<dbReference type="AlphaFoldDB" id="A0AA88F2R3"/>
<feature type="chain" id="PRO_5041713942" description="TonB C-terminal domain-containing protein" evidence="1">
    <location>
        <begin position="25"/>
        <end position="134"/>
    </location>
</feature>
<organism evidence="3 4">
    <name type="scientific">Rhizobium rhizogenes</name>
    <name type="common">Agrobacterium rhizogenes</name>
    <dbReference type="NCBI Taxonomy" id="359"/>
    <lineage>
        <taxon>Bacteria</taxon>
        <taxon>Pseudomonadati</taxon>
        <taxon>Pseudomonadota</taxon>
        <taxon>Alphaproteobacteria</taxon>
        <taxon>Hyphomicrobiales</taxon>
        <taxon>Rhizobiaceae</taxon>
        <taxon>Rhizobium/Agrobacterium group</taxon>
        <taxon>Rhizobium</taxon>
    </lineage>
</organism>
<dbReference type="RefSeq" id="WP_149898919.1">
    <property type="nucleotide sequence ID" value="NZ_QRFF01000002.1"/>
</dbReference>
<feature type="signal peptide" evidence="1">
    <location>
        <begin position="1"/>
        <end position="24"/>
    </location>
</feature>
<accession>A0AA88F2R3</accession>
<dbReference type="PROSITE" id="PS52015">
    <property type="entry name" value="TONB_CTD"/>
    <property type="match status" value="1"/>
</dbReference>
<dbReference type="Proteomes" id="UP000473658">
    <property type="component" value="Unassembled WGS sequence"/>
</dbReference>
<name>A0AA88F2R3_RHIRH</name>
<dbReference type="GO" id="GO:0055085">
    <property type="term" value="P:transmembrane transport"/>
    <property type="evidence" value="ECO:0007669"/>
    <property type="project" value="InterPro"/>
</dbReference>
<evidence type="ECO:0000259" key="2">
    <source>
        <dbReference type="PROSITE" id="PS52015"/>
    </source>
</evidence>
<reference evidence="3 4" key="1">
    <citation type="submission" date="2018-08" db="EMBL/GenBank/DDBJ databases">
        <title>Crown Gall in kiwifruit.</title>
        <authorList>
            <person name="Visnovsky S.B."/>
            <person name="Pitman A.R."/>
        </authorList>
    </citation>
    <scope>NUCLEOTIDE SEQUENCE [LARGE SCALE GENOMIC DNA]</scope>
    <source>
        <strain evidence="3 4">SBV_302_78_2</strain>
    </source>
</reference>
<comment type="caution">
    <text evidence="3">The sequence shown here is derived from an EMBL/GenBank/DDBJ whole genome shotgun (WGS) entry which is preliminary data.</text>
</comment>
<evidence type="ECO:0000256" key="1">
    <source>
        <dbReference type="SAM" id="SignalP"/>
    </source>
</evidence>
<feature type="domain" description="TonB C-terminal" evidence="2">
    <location>
        <begin position="44"/>
        <end position="134"/>
    </location>
</feature>
<keyword evidence="1" id="KW-0732">Signal</keyword>
<dbReference type="Gene3D" id="3.30.1150.10">
    <property type="match status" value="1"/>
</dbReference>
<proteinExistence type="predicted"/>